<dbReference type="CDD" id="cd02440">
    <property type="entry name" value="AdoMet_MTases"/>
    <property type="match status" value="1"/>
</dbReference>
<reference evidence="7" key="1">
    <citation type="journal article" date="2014" name="Front. Microbiol.">
        <title>High frequency of phylogenetically diverse reductive dehalogenase-homologous genes in deep subseafloor sedimentary metagenomes.</title>
        <authorList>
            <person name="Kawai M."/>
            <person name="Futagami T."/>
            <person name="Toyoda A."/>
            <person name="Takaki Y."/>
            <person name="Nishi S."/>
            <person name="Hori S."/>
            <person name="Arai W."/>
            <person name="Tsubouchi T."/>
            <person name="Morono Y."/>
            <person name="Uchiyama I."/>
            <person name="Ito T."/>
            <person name="Fujiyama A."/>
            <person name="Inagaki F."/>
            <person name="Takami H."/>
        </authorList>
    </citation>
    <scope>NUCLEOTIDE SEQUENCE</scope>
    <source>
        <strain evidence="7">Expedition CK06-06</strain>
    </source>
</reference>
<dbReference type="Pfam" id="PF01564">
    <property type="entry name" value="Spermine_synth"/>
    <property type="match status" value="1"/>
</dbReference>
<dbReference type="InterPro" id="IPR029063">
    <property type="entry name" value="SAM-dependent_MTases_sf"/>
</dbReference>
<gene>
    <name evidence="7" type="ORF">S06H3_29153</name>
</gene>
<keyword evidence="3" id="KW-0620">Polyamine biosynthesis</keyword>
<comment type="similarity">
    <text evidence="1">Belongs to the spermidine/spermine synthase family.</text>
</comment>
<keyword evidence="2" id="KW-0808">Transferase</keyword>
<dbReference type="PANTHER" id="PTHR43317">
    <property type="entry name" value="THERMOSPERMINE SYNTHASE ACAULIS5"/>
    <property type="match status" value="1"/>
</dbReference>
<evidence type="ECO:0000256" key="2">
    <source>
        <dbReference type="ARBA" id="ARBA00022679"/>
    </source>
</evidence>
<dbReference type="GO" id="GO:0006596">
    <property type="term" value="P:polyamine biosynthetic process"/>
    <property type="evidence" value="ECO:0007669"/>
    <property type="project" value="UniProtKB-KW"/>
</dbReference>
<accession>X1LK96</accession>
<comment type="caution">
    <text evidence="7">The sequence shown here is derived from an EMBL/GenBank/DDBJ whole genome shotgun (WGS) entry which is preliminary data.</text>
</comment>
<dbReference type="SUPFAM" id="SSF53335">
    <property type="entry name" value="S-adenosyl-L-methionine-dependent methyltransferases"/>
    <property type="match status" value="1"/>
</dbReference>
<evidence type="ECO:0000256" key="3">
    <source>
        <dbReference type="ARBA" id="ARBA00023115"/>
    </source>
</evidence>
<evidence type="ECO:0000313" key="7">
    <source>
        <dbReference type="EMBL" id="GAI19483.1"/>
    </source>
</evidence>
<dbReference type="Gene3D" id="3.40.50.150">
    <property type="entry name" value="Vaccinia Virus protein VP39"/>
    <property type="match status" value="1"/>
</dbReference>
<dbReference type="InterPro" id="IPR037163">
    <property type="entry name" value="Spermidine_synt_N_sf"/>
</dbReference>
<dbReference type="PROSITE" id="PS51006">
    <property type="entry name" value="PABS_2"/>
    <property type="match status" value="1"/>
</dbReference>
<organism evidence="7">
    <name type="scientific">marine sediment metagenome</name>
    <dbReference type="NCBI Taxonomy" id="412755"/>
    <lineage>
        <taxon>unclassified sequences</taxon>
        <taxon>metagenomes</taxon>
        <taxon>ecological metagenomes</taxon>
    </lineage>
</organism>
<dbReference type="EC" id="2.5.1.79" evidence="5"/>
<dbReference type="HAMAP" id="MF_00198">
    <property type="entry name" value="Spermidine_synth"/>
    <property type="match status" value="1"/>
</dbReference>
<name>X1LK96_9ZZZZ</name>
<evidence type="ECO:0000256" key="1">
    <source>
        <dbReference type="ARBA" id="ARBA00007867"/>
    </source>
</evidence>
<dbReference type="PANTHER" id="PTHR43317:SF1">
    <property type="entry name" value="THERMOSPERMINE SYNTHASE ACAULIS5"/>
    <property type="match status" value="1"/>
</dbReference>
<comment type="catalytic activity">
    <reaction evidence="4">
        <text>S-adenosyl 3-(methylsulfanyl)propylamine + spermidine = thermospermine + S-methyl-5'-thioadenosine + H(+)</text>
        <dbReference type="Rhea" id="RHEA:30515"/>
        <dbReference type="ChEBI" id="CHEBI:15378"/>
        <dbReference type="ChEBI" id="CHEBI:17509"/>
        <dbReference type="ChEBI" id="CHEBI:57443"/>
        <dbReference type="ChEBI" id="CHEBI:57834"/>
        <dbReference type="ChEBI" id="CHEBI:59903"/>
        <dbReference type="EC" id="2.5.1.79"/>
    </reaction>
</comment>
<dbReference type="InterPro" id="IPR001045">
    <property type="entry name" value="Spermi_synthase"/>
</dbReference>
<dbReference type="Pfam" id="PF17284">
    <property type="entry name" value="Spermine_synt_N"/>
    <property type="match status" value="1"/>
</dbReference>
<dbReference type="GO" id="GO:0010487">
    <property type="term" value="F:thermospermine synthase activity"/>
    <property type="evidence" value="ECO:0007669"/>
    <property type="project" value="UniProtKB-EC"/>
</dbReference>
<evidence type="ECO:0000256" key="4">
    <source>
        <dbReference type="ARBA" id="ARBA00048874"/>
    </source>
</evidence>
<dbReference type="NCBIfam" id="NF037959">
    <property type="entry name" value="MFS_SpdSyn"/>
    <property type="match status" value="1"/>
</dbReference>
<dbReference type="EMBL" id="BARV01017069">
    <property type="protein sequence ID" value="GAI19483.1"/>
    <property type="molecule type" value="Genomic_DNA"/>
</dbReference>
<feature type="domain" description="PABS" evidence="6">
    <location>
        <begin position="6"/>
        <end position="219"/>
    </location>
</feature>
<proteinExistence type="inferred from homology"/>
<dbReference type="AlphaFoldDB" id="X1LK96"/>
<dbReference type="InterPro" id="IPR035246">
    <property type="entry name" value="Spermidine_synt_N"/>
</dbReference>
<dbReference type="Gene3D" id="2.30.140.10">
    <property type="entry name" value="Spermidine synthase, tetramerisation domain"/>
    <property type="match status" value="1"/>
</dbReference>
<sequence length="219" mass="24555">MDTDPDKWFYDRVSRNLIQLHSIEEVLYTGQTKFQSAEIIRSGSFGKCLVLDGKIQSSEADEFIYHEALVQPSMLTHPCPETVFIAGGGEGATLREVLSHNTVKRAVMVDIDEQVVALCQKFLPNHSRGSFEDERTELLHVDARDYLAKSGELFDIIIIDLPDPIEEGPAYLLYTQEFYQLVRDRLTENGIITVQAGSAALTELLNFGAVNNTLKSVFL</sequence>
<evidence type="ECO:0000256" key="5">
    <source>
        <dbReference type="ARBA" id="ARBA00049721"/>
    </source>
</evidence>
<evidence type="ECO:0000259" key="6">
    <source>
        <dbReference type="PROSITE" id="PS51006"/>
    </source>
</evidence>
<protein>
    <recommendedName>
        <fullName evidence="5">thermospermine synthase</fullName>
        <ecNumber evidence="5">2.5.1.79</ecNumber>
    </recommendedName>
</protein>
<dbReference type="InterPro" id="IPR030374">
    <property type="entry name" value="PABS"/>
</dbReference>